<accession>A0A409XDU7</accession>
<feature type="region of interest" description="Disordered" evidence="1">
    <location>
        <begin position="122"/>
        <end position="141"/>
    </location>
</feature>
<evidence type="ECO:0000313" key="2">
    <source>
        <dbReference type="EMBL" id="PPQ88827.1"/>
    </source>
</evidence>
<protein>
    <submittedName>
        <fullName evidence="2">Uncharacterized protein</fullName>
    </submittedName>
</protein>
<sequence length="141" mass="15522">MAPLNVGDDYLWQLEVEAFRTLNCKQGASTKMSYAKPGFAGSSSCRAPSQLSNHRARAQAQAWTTKYEAWWKENSSDHYAQRHAHHMYPGPSFDQTTVFKLPSSLRVASPIEKRSLATSGFSGARRLGLDSKKGKTLDGGG</sequence>
<comment type="caution">
    <text evidence="2">The sequence shown here is derived from an EMBL/GenBank/DDBJ whole genome shotgun (WGS) entry which is preliminary data.</text>
</comment>
<keyword evidence="3" id="KW-1185">Reference proteome</keyword>
<gene>
    <name evidence="2" type="ORF">CVT25_009313</name>
</gene>
<dbReference type="InParanoid" id="A0A409XDU7"/>
<feature type="compositionally biased region" description="Basic and acidic residues" evidence="1">
    <location>
        <begin position="127"/>
        <end position="141"/>
    </location>
</feature>
<dbReference type="EMBL" id="NHYD01002011">
    <property type="protein sequence ID" value="PPQ88827.1"/>
    <property type="molecule type" value="Genomic_DNA"/>
</dbReference>
<proteinExistence type="predicted"/>
<dbReference type="Proteomes" id="UP000283269">
    <property type="component" value="Unassembled WGS sequence"/>
</dbReference>
<organism evidence="2 3">
    <name type="scientific">Psilocybe cyanescens</name>
    <dbReference type="NCBI Taxonomy" id="93625"/>
    <lineage>
        <taxon>Eukaryota</taxon>
        <taxon>Fungi</taxon>
        <taxon>Dikarya</taxon>
        <taxon>Basidiomycota</taxon>
        <taxon>Agaricomycotina</taxon>
        <taxon>Agaricomycetes</taxon>
        <taxon>Agaricomycetidae</taxon>
        <taxon>Agaricales</taxon>
        <taxon>Agaricineae</taxon>
        <taxon>Strophariaceae</taxon>
        <taxon>Psilocybe</taxon>
    </lineage>
</organism>
<reference evidence="2 3" key="1">
    <citation type="journal article" date="2018" name="Evol. Lett.">
        <title>Horizontal gene cluster transfer increased hallucinogenic mushroom diversity.</title>
        <authorList>
            <person name="Reynolds H.T."/>
            <person name="Vijayakumar V."/>
            <person name="Gluck-Thaler E."/>
            <person name="Korotkin H.B."/>
            <person name="Matheny P.B."/>
            <person name="Slot J.C."/>
        </authorList>
    </citation>
    <scope>NUCLEOTIDE SEQUENCE [LARGE SCALE GENOMIC DNA]</scope>
    <source>
        <strain evidence="2 3">2631</strain>
    </source>
</reference>
<name>A0A409XDU7_PSICY</name>
<dbReference type="AlphaFoldDB" id="A0A409XDU7"/>
<evidence type="ECO:0000313" key="3">
    <source>
        <dbReference type="Proteomes" id="UP000283269"/>
    </source>
</evidence>
<evidence type="ECO:0000256" key="1">
    <source>
        <dbReference type="SAM" id="MobiDB-lite"/>
    </source>
</evidence>